<dbReference type="GO" id="GO:0012505">
    <property type="term" value="C:endomembrane system"/>
    <property type="evidence" value="ECO:0007669"/>
    <property type="project" value="UniProtKB-SubCell"/>
</dbReference>
<sequence length="684" mass="72249">MRPDQCSRSVGSYETASRYGCAAQQLVARSRLGLRRPPRPAHPALHNRPVLCLSSLAPVRTPQLATPNLAATSLGALWKQSLDSGVLAASVAASVKLVLVCSIVGIALRLDRIPADTGVVMSKIAFNLVLPAMMLTNVGSTLSASPDPRLIALPLAAILQVAAGAVLGAVGGRIADGSYAKQKEYGQWHPLNPAGSAQQLAGVMASASGVPQSDQALLQQPSGAPAGTRQLTQAACTFGNTFTLPLVCLLSILPTAAGSRAAAYTALYLAGWSPCLWTFGLSMLSDGKPPPAEGSKHSRRPFNMEARSQTRRDKGLIFGATSTPAWRLTLLTMQRRLQRRLRGILRLVQQVMNPPLWGVVGGLLLGLGPWGPLIFHSDKAAAQAVLAEAGALQLQTLGAVRLLMDVLKMLASAALATQAIVLGASMFQKEPKQPAPPKHNQPPTQQSSSNSPPLALPPFNVGDQASDAPRQQRLASPQNPGWSEGGKRPVAAAARLPPLSPPTPAQPTSVAGQPHQPPRQRPLSGAEGTPSSGSVPSDSPPSPSSSAAGRSAEDRHSFLRQIREGVKNLVGKLLPDNPYDRRVMWVVWGVRTFLTPLVGLATVAAFVRVGLLPQDPVCRLAILVQSAMPSAQNLVLVMQLRPSSREMAPKLARLLLRTYTLAILPMTIWMTLFASSLPPGFLNV</sequence>
<dbReference type="InterPro" id="IPR045033">
    <property type="entry name" value="PILS1/3/4/5/7"/>
</dbReference>
<evidence type="ECO:0000256" key="10">
    <source>
        <dbReference type="SAM" id="Phobius"/>
    </source>
</evidence>
<dbReference type="AlphaFoldDB" id="A0AAW1QNT7"/>
<keyword evidence="5 10" id="KW-1133">Transmembrane helix</keyword>
<evidence type="ECO:0000256" key="6">
    <source>
        <dbReference type="ARBA" id="ARBA00023136"/>
    </source>
</evidence>
<evidence type="ECO:0000256" key="9">
    <source>
        <dbReference type="SAM" id="MobiDB-lite"/>
    </source>
</evidence>
<keyword evidence="12" id="KW-1185">Reference proteome</keyword>
<evidence type="ECO:0000256" key="8">
    <source>
        <dbReference type="ARBA" id="ARBA00025752"/>
    </source>
</evidence>
<keyword evidence="4 10" id="KW-0812">Transmembrane</keyword>
<dbReference type="InterPro" id="IPR004776">
    <property type="entry name" value="Mem_transp_PIN-like"/>
</dbReference>
<evidence type="ECO:0000313" key="11">
    <source>
        <dbReference type="EMBL" id="KAK9822786.1"/>
    </source>
</evidence>
<evidence type="ECO:0000256" key="2">
    <source>
        <dbReference type="ARBA" id="ARBA00004308"/>
    </source>
</evidence>
<feature type="region of interest" description="Disordered" evidence="9">
    <location>
        <begin position="288"/>
        <end position="310"/>
    </location>
</feature>
<evidence type="ECO:0000256" key="4">
    <source>
        <dbReference type="ARBA" id="ARBA00022692"/>
    </source>
</evidence>
<dbReference type="GO" id="GO:0016020">
    <property type="term" value="C:membrane"/>
    <property type="evidence" value="ECO:0007669"/>
    <property type="project" value="UniProtKB-SubCell"/>
</dbReference>
<comment type="similarity">
    <text evidence="8">Belongs to the auxin efflux carrier (TC 2.A.69.2) family.</text>
</comment>
<feature type="transmembrane region" description="Helical" evidence="10">
    <location>
        <begin position="86"/>
        <end position="108"/>
    </location>
</feature>
<feature type="compositionally biased region" description="Low complexity" evidence="9">
    <location>
        <begin position="441"/>
        <end position="453"/>
    </location>
</feature>
<comment type="function">
    <text evidence="7">Involved in cellular auxin homeostasis by regulating auxin metabolism. Regulates intracellular auxin accumulation at the endoplasmic reticulum and thus auxin availability for nuclear auxin signaling.</text>
</comment>
<dbReference type="Proteomes" id="UP001438707">
    <property type="component" value="Unassembled WGS sequence"/>
</dbReference>
<comment type="subcellular location">
    <subcellularLocation>
        <location evidence="2">Endomembrane system</location>
    </subcellularLocation>
    <subcellularLocation>
        <location evidence="1">Membrane</location>
        <topology evidence="1">Multi-pass membrane protein</topology>
    </subcellularLocation>
</comment>
<dbReference type="PANTHER" id="PTHR31651:SF36">
    <property type="entry name" value="AUXIN EFFLUX CARRIER FAMILY PROTEIN"/>
    <property type="match status" value="1"/>
</dbReference>
<accession>A0AAW1QNT7</accession>
<evidence type="ECO:0000256" key="5">
    <source>
        <dbReference type="ARBA" id="ARBA00022989"/>
    </source>
</evidence>
<proteinExistence type="inferred from homology"/>
<keyword evidence="3" id="KW-0813">Transport</keyword>
<dbReference type="PANTHER" id="PTHR31651">
    <property type="match status" value="1"/>
</dbReference>
<feature type="transmembrane region" description="Helical" evidence="10">
    <location>
        <begin position="151"/>
        <end position="175"/>
    </location>
</feature>
<feature type="region of interest" description="Disordered" evidence="9">
    <location>
        <begin position="429"/>
        <end position="555"/>
    </location>
</feature>
<feature type="transmembrane region" description="Helical" evidence="10">
    <location>
        <begin position="659"/>
        <end position="677"/>
    </location>
</feature>
<dbReference type="Pfam" id="PF03547">
    <property type="entry name" value="Mem_trans"/>
    <property type="match status" value="1"/>
</dbReference>
<name>A0AAW1QNT7_9CHLO</name>
<dbReference type="EMBL" id="JALJOS010000030">
    <property type="protein sequence ID" value="KAK9822786.1"/>
    <property type="molecule type" value="Genomic_DNA"/>
</dbReference>
<evidence type="ECO:0000256" key="3">
    <source>
        <dbReference type="ARBA" id="ARBA00022448"/>
    </source>
</evidence>
<organism evidence="11 12">
    <name type="scientific">Apatococcus lobatus</name>
    <dbReference type="NCBI Taxonomy" id="904363"/>
    <lineage>
        <taxon>Eukaryota</taxon>
        <taxon>Viridiplantae</taxon>
        <taxon>Chlorophyta</taxon>
        <taxon>core chlorophytes</taxon>
        <taxon>Trebouxiophyceae</taxon>
        <taxon>Chlorellales</taxon>
        <taxon>Chlorellaceae</taxon>
        <taxon>Apatococcus</taxon>
    </lineage>
</organism>
<evidence type="ECO:0008006" key="13">
    <source>
        <dbReference type="Google" id="ProtNLM"/>
    </source>
</evidence>
<protein>
    <recommendedName>
        <fullName evidence="13">Auxin efflux carrier</fullName>
    </recommendedName>
</protein>
<feature type="transmembrane region" description="Helical" evidence="10">
    <location>
        <begin position="583"/>
        <end position="607"/>
    </location>
</feature>
<evidence type="ECO:0000313" key="12">
    <source>
        <dbReference type="Proteomes" id="UP001438707"/>
    </source>
</evidence>
<feature type="compositionally biased region" description="Low complexity" evidence="9">
    <location>
        <begin position="488"/>
        <end position="497"/>
    </location>
</feature>
<gene>
    <name evidence="11" type="ORF">WJX74_008824</name>
</gene>
<comment type="caution">
    <text evidence="11">The sequence shown here is derived from an EMBL/GenBank/DDBJ whole genome shotgun (WGS) entry which is preliminary data.</text>
</comment>
<evidence type="ECO:0000256" key="7">
    <source>
        <dbReference type="ARBA" id="ARBA00025100"/>
    </source>
</evidence>
<keyword evidence="6 10" id="KW-0472">Membrane</keyword>
<reference evidence="11 12" key="1">
    <citation type="journal article" date="2024" name="Nat. Commun.">
        <title>Phylogenomics reveals the evolutionary origins of lichenization in chlorophyte algae.</title>
        <authorList>
            <person name="Puginier C."/>
            <person name="Libourel C."/>
            <person name="Otte J."/>
            <person name="Skaloud P."/>
            <person name="Haon M."/>
            <person name="Grisel S."/>
            <person name="Petersen M."/>
            <person name="Berrin J.G."/>
            <person name="Delaux P.M."/>
            <person name="Dal Grande F."/>
            <person name="Keller J."/>
        </authorList>
    </citation>
    <scope>NUCLEOTIDE SEQUENCE [LARGE SCALE GENOMIC DNA]</scope>
    <source>
        <strain evidence="11 12">SAG 2145</strain>
    </source>
</reference>
<evidence type="ECO:0000256" key="1">
    <source>
        <dbReference type="ARBA" id="ARBA00004141"/>
    </source>
</evidence>
<dbReference type="GO" id="GO:0080162">
    <property type="term" value="P:endoplasmic reticulum to cytosol auxin transport"/>
    <property type="evidence" value="ECO:0007669"/>
    <property type="project" value="InterPro"/>
</dbReference>